<dbReference type="EMBL" id="GEDV01003514">
    <property type="protein sequence ID" value="JAP85043.1"/>
    <property type="molecule type" value="Transcribed_RNA"/>
</dbReference>
<proteinExistence type="predicted"/>
<evidence type="ECO:0008006" key="3">
    <source>
        <dbReference type="Google" id="ProtNLM"/>
    </source>
</evidence>
<feature type="compositionally biased region" description="Polar residues" evidence="1">
    <location>
        <begin position="412"/>
        <end position="425"/>
    </location>
</feature>
<feature type="compositionally biased region" description="Polar residues" evidence="1">
    <location>
        <begin position="334"/>
        <end position="346"/>
    </location>
</feature>
<accession>A0A131Z0U1</accession>
<feature type="region of interest" description="Disordered" evidence="1">
    <location>
        <begin position="538"/>
        <end position="559"/>
    </location>
</feature>
<evidence type="ECO:0000256" key="1">
    <source>
        <dbReference type="SAM" id="MobiDB-lite"/>
    </source>
</evidence>
<feature type="compositionally biased region" description="Basic residues" evidence="1">
    <location>
        <begin position="601"/>
        <end position="610"/>
    </location>
</feature>
<evidence type="ECO:0000313" key="2">
    <source>
        <dbReference type="EMBL" id="JAP85043.1"/>
    </source>
</evidence>
<feature type="region of interest" description="Disordered" evidence="1">
    <location>
        <begin position="411"/>
        <end position="446"/>
    </location>
</feature>
<feature type="compositionally biased region" description="Basic residues" evidence="1">
    <location>
        <begin position="354"/>
        <end position="367"/>
    </location>
</feature>
<reference evidence="2" key="1">
    <citation type="journal article" date="2016" name="Ticks Tick Borne Dis.">
        <title>De novo assembly and annotation of the salivary gland transcriptome of Rhipicephalus appendiculatus male and female ticks during blood feeding.</title>
        <authorList>
            <person name="de Castro M.H."/>
            <person name="de Klerk D."/>
            <person name="Pienaar R."/>
            <person name="Latif A.A."/>
            <person name="Rees D.J."/>
            <person name="Mans B.J."/>
        </authorList>
    </citation>
    <scope>NUCLEOTIDE SEQUENCE</scope>
    <source>
        <tissue evidence="2">Salivary glands</tissue>
    </source>
</reference>
<protein>
    <recommendedName>
        <fullName evidence="3">Cytoskeleton-associated protein 2</fullName>
    </recommendedName>
</protein>
<dbReference type="AlphaFoldDB" id="A0A131Z0U1"/>
<feature type="compositionally biased region" description="Polar residues" evidence="1">
    <location>
        <begin position="41"/>
        <end position="52"/>
    </location>
</feature>
<sequence length="630" mass="69216">MKRKAPPESSNRPLSAWERRRLYSNQLREKTLLRTPDLSRANGTTPTRSNKSGPRKSCRPVLQRKSPKPAQSLAARNGSQRARVLTSSTSVMKPKASTQSVQTKAASGVHVTPSKRVKALASKPTTVAKVLDKKCAPTKFQPPKMKQSVRVSRAQNKVEPVRTAAAQTKVAKASQVVEAKQTKVAKASQVFEAQKQSRPQVKVFGQSLKRPCAKTPLGLSESKLKRKAACDEMAKAGSSSSTPSCSVVVKKVALNELADSSSGSTPYHTARSICLSSDDSVSPIGKRKLTPLHSSSPIKTPDRTPTSELNDTFTLESPKKRSSKKPPSSCLRKGTSTSCVKKSVSFTMPARRSGTPKRLPKTPRRSRTLQESLKEWLKARGYSLSALRQSYGHNAQHQQRFTPGKAVRRTALRSSENQALGTSPVLQKPSKHSLQQTSESDKASKHTSIADLLTDLRQCLNEPNPPEDVETLLNQLEEHVPSVMDYPAYWMCRCVCYEKAGDSAEAIKSLTLGLDFVATQGRNELTDALDSLMKKAPAAVHSSPTRKQEHKQSRKPNLEHVSTENVFASTIIDYKVYEKPSLNQIHGRQRTSVAVMTPVRRSSRHSKRRSSLISPPQTLLYKPNSALGDV</sequence>
<organism evidence="2">
    <name type="scientific">Rhipicephalus appendiculatus</name>
    <name type="common">Brown ear tick</name>
    <dbReference type="NCBI Taxonomy" id="34631"/>
    <lineage>
        <taxon>Eukaryota</taxon>
        <taxon>Metazoa</taxon>
        <taxon>Ecdysozoa</taxon>
        <taxon>Arthropoda</taxon>
        <taxon>Chelicerata</taxon>
        <taxon>Arachnida</taxon>
        <taxon>Acari</taxon>
        <taxon>Parasitiformes</taxon>
        <taxon>Ixodida</taxon>
        <taxon>Ixodoidea</taxon>
        <taxon>Ixodidae</taxon>
        <taxon>Rhipicephalinae</taxon>
        <taxon>Rhipicephalus</taxon>
        <taxon>Rhipicephalus</taxon>
    </lineage>
</organism>
<feature type="region of interest" description="Disordered" evidence="1">
    <location>
        <begin position="596"/>
        <end position="630"/>
    </location>
</feature>
<feature type="region of interest" description="Disordered" evidence="1">
    <location>
        <begin position="285"/>
        <end position="368"/>
    </location>
</feature>
<feature type="compositionally biased region" description="Polar residues" evidence="1">
    <location>
        <begin position="292"/>
        <end position="315"/>
    </location>
</feature>
<feature type="compositionally biased region" description="Polar residues" evidence="1">
    <location>
        <begin position="77"/>
        <end position="105"/>
    </location>
</feature>
<feature type="region of interest" description="Disordered" evidence="1">
    <location>
        <begin position="25"/>
        <end position="110"/>
    </location>
</feature>
<name>A0A131Z0U1_RHIAP</name>
<feature type="compositionally biased region" description="Basic and acidic residues" evidence="1">
    <location>
        <begin position="546"/>
        <end position="559"/>
    </location>
</feature>